<protein>
    <submittedName>
        <fullName evidence="1">Uncharacterized protein</fullName>
    </submittedName>
</protein>
<sequence length="87" mass="9608">MTVFVVIPTGLHEVLEHSIKSKFPAAHKKLLNGEWLVSFPGTALELSNELGITPDGAGGLGMVLAITSYYGRAPTDVWEWIQTRWEK</sequence>
<organism evidence="1 2">
    <name type="scientific">Achromobacter spanius</name>
    <dbReference type="NCBI Taxonomy" id="217203"/>
    <lineage>
        <taxon>Bacteria</taxon>
        <taxon>Pseudomonadati</taxon>
        <taxon>Pseudomonadota</taxon>
        <taxon>Betaproteobacteria</taxon>
        <taxon>Burkholderiales</taxon>
        <taxon>Alcaligenaceae</taxon>
        <taxon>Achromobacter</taxon>
    </lineage>
</organism>
<evidence type="ECO:0000313" key="1">
    <source>
        <dbReference type="EMBL" id="WFP08478.1"/>
    </source>
</evidence>
<reference evidence="1 2" key="1">
    <citation type="submission" date="2023-03" db="EMBL/GenBank/DDBJ databases">
        <title>Achromobacter spanius LIG8.</title>
        <authorList>
            <person name="Shrestha S."/>
        </authorList>
    </citation>
    <scope>NUCLEOTIDE SEQUENCE [LARGE SCALE GENOMIC DNA]</scope>
    <source>
        <strain evidence="1 2">LIG8</strain>
    </source>
</reference>
<accession>A0ABY8GVA0</accession>
<evidence type="ECO:0000313" key="2">
    <source>
        <dbReference type="Proteomes" id="UP001214170"/>
    </source>
</evidence>
<proteinExistence type="predicted"/>
<keyword evidence="2" id="KW-1185">Reference proteome</keyword>
<name>A0ABY8GVA0_9BURK</name>
<dbReference type="Proteomes" id="UP001214170">
    <property type="component" value="Chromosome"/>
</dbReference>
<dbReference type="RefSeq" id="WP_268078744.1">
    <property type="nucleotide sequence ID" value="NZ_CP106885.1"/>
</dbReference>
<dbReference type="EMBL" id="CP121261">
    <property type="protein sequence ID" value="WFP08478.1"/>
    <property type="molecule type" value="Genomic_DNA"/>
</dbReference>
<gene>
    <name evidence="1" type="ORF">P8T11_00995</name>
</gene>